<dbReference type="InterPro" id="IPR035986">
    <property type="entry name" value="PKD_dom_sf"/>
</dbReference>
<sequence>MTAPTPASAGGRHTGRRAALILVVAVVMTCTGVAMPTWPGGSSWPGGSDGSGWSGGLGAGRAVAAPNDTVVPCGDVLWGACDTRATAQGYQYRYHDGKLERISDATDAGTGTGRWAAHCGEFCQDDPTVICEMLEVLGKNTQMSPEVRAQWEQQSAGCLNFNYLIPATNAVPLAAVQAALNDYLREKILPKPTIVISPSGRSFAGLATILHTPVPNTYTFNVEEPVVATISAVPHYRWEFGDGDIGPDAPGRPYDSAISPREHPDAYVSHTYDHAGDHQVTLTVTWQGTFTVPGVAQAFPLDAVVLAAVQPLVVNEASGVLVHND</sequence>
<dbReference type="Pfam" id="PF00801">
    <property type="entry name" value="PKD"/>
    <property type="match status" value="1"/>
</dbReference>
<dbReference type="RefSeq" id="WP_248825945.1">
    <property type="nucleotide sequence ID" value="NZ_JALKFT010000021.1"/>
</dbReference>
<feature type="domain" description="PKD" evidence="2">
    <location>
        <begin position="236"/>
        <end position="285"/>
    </location>
</feature>
<dbReference type="Gene3D" id="2.60.40.10">
    <property type="entry name" value="Immunoglobulins"/>
    <property type="match status" value="1"/>
</dbReference>
<evidence type="ECO:0000256" key="1">
    <source>
        <dbReference type="SAM" id="Phobius"/>
    </source>
</evidence>
<dbReference type="SUPFAM" id="SSF49299">
    <property type="entry name" value="PKD domain"/>
    <property type="match status" value="1"/>
</dbReference>
<dbReference type="CDD" id="cd00146">
    <property type="entry name" value="PKD"/>
    <property type="match status" value="1"/>
</dbReference>
<feature type="transmembrane region" description="Helical" evidence="1">
    <location>
        <begin position="18"/>
        <end position="38"/>
    </location>
</feature>
<keyword evidence="1" id="KW-0812">Transmembrane</keyword>
<evidence type="ECO:0000313" key="3">
    <source>
        <dbReference type="EMBL" id="MCK9877757.1"/>
    </source>
</evidence>
<dbReference type="Proteomes" id="UP001201873">
    <property type="component" value="Unassembled WGS sequence"/>
</dbReference>
<organism evidence="3 4">
    <name type="scientific">Frankia umida</name>
    <dbReference type="NCBI Taxonomy" id="573489"/>
    <lineage>
        <taxon>Bacteria</taxon>
        <taxon>Bacillati</taxon>
        <taxon>Actinomycetota</taxon>
        <taxon>Actinomycetes</taxon>
        <taxon>Frankiales</taxon>
        <taxon>Frankiaceae</taxon>
        <taxon>Frankia</taxon>
    </lineage>
</organism>
<name>A0ABT0K1T5_9ACTN</name>
<proteinExistence type="predicted"/>
<keyword evidence="1" id="KW-0472">Membrane</keyword>
<dbReference type="InterPro" id="IPR000601">
    <property type="entry name" value="PKD_dom"/>
</dbReference>
<evidence type="ECO:0000259" key="2">
    <source>
        <dbReference type="PROSITE" id="PS50093"/>
    </source>
</evidence>
<dbReference type="EMBL" id="JALKFT010000021">
    <property type="protein sequence ID" value="MCK9877757.1"/>
    <property type="molecule type" value="Genomic_DNA"/>
</dbReference>
<dbReference type="InterPro" id="IPR013783">
    <property type="entry name" value="Ig-like_fold"/>
</dbReference>
<keyword evidence="1" id="KW-1133">Transmembrane helix</keyword>
<comment type="caution">
    <text evidence="3">The sequence shown here is derived from an EMBL/GenBank/DDBJ whole genome shotgun (WGS) entry which is preliminary data.</text>
</comment>
<accession>A0ABT0K1T5</accession>
<keyword evidence="4" id="KW-1185">Reference proteome</keyword>
<protein>
    <submittedName>
        <fullName evidence="3">PKD domain-containing protein</fullName>
    </submittedName>
</protein>
<evidence type="ECO:0000313" key="4">
    <source>
        <dbReference type="Proteomes" id="UP001201873"/>
    </source>
</evidence>
<reference evidence="3 4" key="1">
    <citation type="submission" date="2022-04" db="EMBL/GenBank/DDBJ databases">
        <title>Genome diversity in the genus Frankia.</title>
        <authorList>
            <person name="Carlos-Shanley C."/>
            <person name="Hahn D."/>
        </authorList>
    </citation>
    <scope>NUCLEOTIDE SEQUENCE [LARGE SCALE GENOMIC DNA]</scope>
    <source>
        <strain evidence="3 4">Ag45/Mut15</strain>
    </source>
</reference>
<gene>
    <name evidence="3" type="ORF">MXD59_18590</name>
</gene>
<dbReference type="PROSITE" id="PS50093">
    <property type="entry name" value="PKD"/>
    <property type="match status" value="1"/>
</dbReference>